<dbReference type="EMBL" id="JACHMH010000001">
    <property type="protein sequence ID" value="MBB4679490.1"/>
    <property type="molecule type" value="Genomic_DNA"/>
</dbReference>
<evidence type="ECO:0000256" key="2">
    <source>
        <dbReference type="SAM" id="Phobius"/>
    </source>
</evidence>
<feature type="transmembrane region" description="Helical" evidence="2">
    <location>
        <begin position="46"/>
        <end position="68"/>
    </location>
</feature>
<evidence type="ECO:0000313" key="3">
    <source>
        <dbReference type="EMBL" id="MBB4679490.1"/>
    </source>
</evidence>
<feature type="transmembrane region" description="Helical" evidence="2">
    <location>
        <begin position="21"/>
        <end position="40"/>
    </location>
</feature>
<protein>
    <recommendedName>
        <fullName evidence="5">PrgI family protein</fullName>
    </recommendedName>
</protein>
<dbReference type="AlphaFoldDB" id="A0A7W7FVY7"/>
<keyword evidence="2" id="KW-0472">Membrane</keyword>
<feature type="region of interest" description="Disordered" evidence="1">
    <location>
        <begin position="248"/>
        <end position="276"/>
    </location>
</feature>
<dbReference type="RefSeq" id="WP_185005231.1">
    <property type="nucleotide sequence ID" value="NZ_BAAAUI010000001.1"/>
</dbReference>
<evidence type="ECO:0000313" key="4">
    <source>
        <dbReference type="Proteomes" id="UP000533598"/>
    </source>
</evidence>
<keyword evidence="2" id="KW-0812">Transmembrane</keyword>
<reference evidence="3 4" key="1">
    <citation type="submission" date="2020-08" db="EMBL/GenBank/DDBJ databases">
        <title>Sequencing the genomes of 1000 actinobacteria strains.</title>
        <authorList>
            <person name="Klenk H.-P."/>
        </authorList>
    </citation>
    <scope>NUCLEOTIDE SEQUENCE [LARGE SCALE GENOMIC DNA]</scope>
    <source>
        <strain evidence="3 4">DSM 44230</strain>
    </source>
</reference>
<dbReference type="Pfam" id="PF12666">
    <property type="entry name" value="PrgI"/>
    <property type="match status" value="1"/>
</dbReference>
<dbReference type="InterPro" id="IPR024414">
    <property type="entry name" value="Uncharacterised_PrgI"/>
</dbReference>
<gene>
    <name evidence="3" type="ORF">HNR67_005608</name>
</gene>
<comment type="caution">
    <text evidence="3">The sequence shown here is derived from an EMBL/GenBank/DDBJ whole genome shotgun (WGS) entry which is preliminary data.</text>
</comment>
<proteinExistence type="predicted"/>
<keyword evidence="4" id="KW-1185">Reference proteome</keyword>
<sequence>MTSPIRIPADVDRPDRILGPLTGRQVLILTAVAGLLYGAYYLTRDLVPLLVFALAALPIAAFTAVLALGQRDGISLDRLALAALRQALSPRHRVAAPEGIPAVPDWLTQHATTAGGPGAVSPVPLELPAEEVTDAGVIDLGPDGLAVLAVCSTVNFGLRTAAEQQALVTVFARFLNSLTAPAQMLVRAQRLDLSTQIAELHEGAPRLPHPALEHAAREHADYLTQLAATTDLLRRQVLLALREPLHTPGASGSGSPLALLRRGRGHPPVRPDEGARRAAETRLAQRVQEATALLAPAGITVTALEPGTATSVLAAACNPDSLIPPGTTLATADEVITTAPAGGWNPAAFGTPATTSYPDGGDQR</sequence>
<name>A0A7W7FVY7_9PSEU</name>
<evidence type="ECO:0000256" key="1">
    <source>
        <dbReference type="SAM" id="MobiDB-lite"/>
    </source>
</evidence>
<dbReference type="Proteomes" id="UP000533598">
    <property type="component" value="Unassembled WGS sequence"/>
</dbReference>
<accession>A0A7W7FVY7</accession>
<organism evidence="3 4">
    <name type="scientific">Crossiella cryophila</name>
    <dbReference type="NCBI Taxonomy" id="43355"/>
    <lineage>
        <taxon>Bacteria</taxon>
        <taxon>Bacillati</taxon>
        <taxon>Actinomycetota</taxon>
        <taxon>Actinomycetes</taxon>
        <taxon>Pseudonocardiales</taxon>
        <taxon>Pseudonocardiaceae</taxon>
        <taxon>Crossiella</taxon>
    </lineage>
</organism>
<evidence type="ECO:0008006" key="5">
    <source>
        <dbReference type="Google" id="ProtNLM"/>
    </source>
</evidence>
<keyword evidence="2" id="KW-1133">Transmembrane helix</keyword>